<dbReference type="Gene3D" id="1.10.287.610">
    <property type="entry name" value="Helix hairpin bin"/>
    <property type="match status" value="1"/>
</dbReference>
<dbReference type="Pfam" id="PF00318">
    <property type="entry name" value="Ribosomal_S2"/>
    <property type="match status" value="1"/>
</dbReference>
<comment type="similarity">
    <text evidence="1">Belongs to the universal ribosomal protein uS2 family.</text>
</comment>
<geneLocation type="mitochondrion" evidence="2"/>
<dbReference type="PANTHER" id="PTHR12534:SF0">
    <property type="entry name" value="SMALL RIBOSOMAL SUBUNIT PROTEIN US2M"/>
    <property type="match status" value="1"/>
</dbReference>
<keyword evidence="2" id="KW-0687">Ribonucleoprotein</keyword>
<dbReference type="PANTHER" id="PTHR12534">
    <property type="entry name" value="30S RIBOSOMAL PROTEIN S2 PROKARYOTIC AND ORGANELLAR"/>
    <property type="match status" value="1"/>
</dbReference>
<dbReference type="NCBIfam" id="TIGR01011">
    <property type="entry name" value="rpsB_bact"/>
    <property type="match status" value="1"/>
</dbReference>
<dbReference type="GO" id="GO:0005763">
    <property type="term" value="C:mitochondrial small ribosomal subunit"/>
    <property type="evidence" value="ECO:0007669"/>
    <property type="project" value="TreeGrafter"/>
</dbReference>
<gene>
    <name evidence="2" type="primary">rps2</name>
</gene>
<dbReference type="PRINTS" id="PR00395">
    <property type="entry name" value="RIBOSOMALS2"/>
</dbReference>
<dbReference type="Gene3D" id="3.40.50.10490">
    <property type="entry name" value="Glucose-6-phosphate isomerase like protein, domain 1"/>
    <property type="match status" value="1"/>
</dbReference>
<dbReference type="RefSeq" id="YP_009647080.1">
    <property type="nucleotide sequence ID" value="NC_042600.1"/>
</dbReference>
<sequence length="243" mass="28408">MKINQKLNEKFKESKGLLPLRSLSVSSFLKVGGHLGNQDLHRSQKLLSIGRKNGIWIYDGELMKRSLRIAFVYLNYFKERKGDVLVINKEEYLKKAVSVFCDKMGFYHMQEKWMGGLLTNWSESKKQKDHFLKVQKSHGRELEKKGDRLYNKIKTRYTGIEKMSKLPSLCVILDIEENRDAFKEAQRLRIPVVAFLNTDHDLSGVDVPIFGANKSLSWIRWVFNLFLVWDFESSKITDSNKKK</sequence>
<protein>
    <submittedName>
        <fullName evidence="2">Ribosomal protein S2</fullName>
    </submittedName>
</protein>
<organism evidence="2">
    <name type="scientific">Chloropicon mariensis</name>
    <dbReference type="NCBI Taxonomy" id="1606511"/>
    <lineage>
        <taxon>Eukaryota</taxon>
        <taxon>Viridiplantae</taxon>
        <taxon>Chlorophyta</taxon>
        <taxon>Chloropicophyceae</taxon>
        <taxon>Chloropicales</taxon>
        <taxon>Chloropicaceae</taxon>
        <taxon>Chloropicon</taxon>
    </lineage>
</organism>
<reference evidence="2" key="1">
    <citation type="journal article" date="2019" name="Genome Biol. Evol.">
        <title>Tracing the Evolution of the Plastome and Mitogenome in the Chloropicophyceae Uncovered Convergent tRNA Gene Losses and a Variant Plastid Genetic Code.</title>
        <authorList>
            <person name="Turmel M."/>
            <person name="Dos Santos A.L."/>
            <person name="Otis C."/>
            <person name="Sergerie R."/>
            <person name="Lemieux C."/>
        </authorList>
    </citation>
    <scope>NUCLEOTIDE SEQUENCE</scope>
</reference>
<keyword evidence="2" id="KW-0496">Mitochondrion</keyword>
<dbReference type="HAMAP" id="MF_00291_B">
    <property type="entry name" value="Ribosomal_uS2_B"/>
    <property type="match status" value="1"/>
</dbReference>
<dbReference type="EMBL" id="MK086005">
    <property type="protein sequence ID" value="QBX98718.1"/>
    <property type="molecule type" value="Genomic_DNA"/>
</dbReference>
<keyword evidence="2" id="KW-0689">Ribosomal protein</keyword>
<accession>A0A4D6C6B7</accession>
<dbReference type="InterPro" id="IPR005706">
    <property type="entry name" value="Ribosomal_uS2_bac/mit/plastid"/>
</dbReference>
<name>A0A4D6C6B7_9CHLO</name>
<dbReference type="GO" id="GO:0003735">
    <property type="term" value="F:structural constituent of ribosome"/>
    <property type="evidence" value="ECO:0007669"/>
    <property type="project" value="InterPro"/>
</dbReference>
<dbReference type="InterPro" id="IPR023591">
    <property type="entry name" value="Ribosomal_uS2_flav_dom_sf"/>
</dbReference>
<dbReference type="GO" id="GO:0006412">
    <property type="term" value="P:translation"/>
    <property type="evidence" value="ECO:0007669"/>
    <property type="project" value="InterPro"/>
</dbReference>
<evidence type="ECO:0000313" key="2">
    <source>
        <dbReference type="EMBL" id="QBX98718.1"/>
    </source>
</evidence>
<dbReference type="SUPFAM" id="SSF52313">
    <property type="entry name" value="Ribosomal protein S2"/>
    <property type="match status" value="1"/>
</dbReference>
<dbReference type="GeneID" id="40513428"/>
<dbReference type="AlphaFoldDB" id="A0A4D6C6B7"/>
<evidence type="ECO:0000256" key="1">
    <source>
        <dbReference type="ARBA" id="ARBA00006242"/>
    </source>
</evidence>
<dbReference type="InterPro" id="IPR001865">
    <property type="entry name" value="Ribosomal_uS2"/>
</dbReference>
<proteinExistence type="inferred from homology"/>